<evidence type="ECO:0000256" key="12">
    <source>
        <dbReference type="RuleBase" id="RU003862"/>
    </source>
</evidence>
<keyword evidence="4" id="KW-0028">Amino-acid biosynthesis</keyword>
<dbReference type="UniPathway" id="UPA00193"/>
<dbReference type="PANTHER" id="PTHR45754">
    <property type="entry name" value="METHYLENETETRAHYDROFOLATE REDUCTASE"/>
    <property type="match status" value="1"/>
</dbReference>
<keyword evidence="7 12" id="KW-0560">Oxidoreductase</keyword>
<keyword evidence="9" id="KW-0486">Methionine biosynthesis</keyword>
<comment type="pathway">
    <text evidence="2 12">One-carbon metabolism; tetrahydrofolate interconversion.</text>
</comment>
<name>A0A4R4RG83_9ACTN</name>
<comment type="cofactor">
    <cofactor evidence="1 12">
        <name>FAD</name>
        <dbReference type="ChEBI" id="CHEBI:57692"/>
    </cofactor>
</comment>
<sequence length="305" mass="33369">MALGLPSTMPGGARTIRELLASGGRSFSFEFFAPKNERAETVFWQTMRDLERLQPTFVSVTYGAGGTTRDSTVRVTEGIARDTTLTVVGHLAAVDHSVAELRNVIGQYADAGVRNFLAVRGDPPGDPRGEWVKHPEGYEYSEELVRLLRSTGDFCVGVAAFPEKHPRSPDVETDARFLVRKFRAGADYAITQMFFDADDYLRLRDRVAAAGGEAPIIPGVMPVTNVRQIERFAVLSGMDFPRPLAERLLAVEDDPEAVRAIGVEVATDLCERLLAEGAPGLHFITLNRSTATREIYQNLGVAALS</sequence>
<dbReference type="OrthoDB" id="9812555at2"/>
<dbReference type="Gene3D" id="3.20.20.220">
    <property type="match status" value="1"/>
</dbReference>
<comment type="similarity">
    <text evidence="3 12">Belongs to the methylenetetrahydrofolate reductase family.</text>
</comment>
<evidence type="ECO:0000256" key="5">
    <source>
        <dbReference type="ARBA" id="ARBA00022630"/>
    </source>
</evidence>
<comment type="pathway">
    <text evidence="10">Amino-acid biosynthesis; L-methionine biosynthesis via de novo pathway.</text>
</comment>
<accession>A0A4R4RG83</accession>
<keyword evidence="8" id="KW-0520">NAD</keyword>
<comment type="catalytic activity">
    <reaction evidence="11">
        <text>(6S)-5-methyl-5,6,7,8-tetrahydrofolate + NAD(+) = (6R)-5,10-methylene-5,6,7,8-tetrahydrofolate + NADH + H(+)</text>
        <dbReference type="Rhea" id="RHEA:19821"/>
        <dbReference type="ChEBI" id="CHEBI:15378"/>
        <dbReference type="ChEBI" id="CHEBI:15636"/>
        <dbReference type="ChEBI" id="CHEBI:18608"/>
        <dbReference type="ChEBI" id="CHEBI:57540"/>
        <dbReference type="ChEBI" id="CHEBI:57945"/>
        <dbReference type="EC" id="1.5.1.54"/>
    </reaction>
    <physiologicalReaction direction="right-to-left" evidence="11">
        <dbReference type="Rhea" id="RHEA:19823"/>
    </physiologicalReaction>
</comment>
<keyword evidence="14" id="KW-1185">Reference proteome</keyword>
<dbReference type="GO" id="GO:0035999">
    <property type="term" value="P:tetrahydrofolate interconversion"/>
    <property type="evidence" value="ECO:0007669"/>
    <property type="project" value="UniProtKB-UniPathway"/>
</dbReference>
<dbReference type="RefSeq" id="WP_131986856.1">
    <property type="nucleotide sequence ID" value="NZ_SMKL01000067.1"/>
</dbReference>
<dbReference type="EC" id="1.5.1.54" evidence="12"/>
<dbReference type="CDD" id="cd00537">
    <property type="entry name" value="MTHFR"/>
    <property type="match status" value="1"/>
</dbReference>
<dbReference type="InterPro" id="IPR029041">
    <property type="entry name" value="FAD-linked_oxidoreductase-like"/>
</dbReference>
<evidence type="ECO:0000256" key="10">
    <source>
        <dbReference type="ARBA" id="ARBA00034478"/>
    </source>
</evidence>
<dbReference type="GO" id="GO:0106312">
    <property type="term" value="F:methylenetetrahydrofolate reductase (NADH) activity"/>
    <property type="evidence" value="ECO:0007669"/>
    <property type="project" value="UniProtKB-EC"/>
</dbReference>
<keyword evidence="6 12" id="KW-0274">FAD</keyword>
<evidence type="ECO:0000256" key="1">
    <source>
        <dbReference type="ARBA" id="ARBA00001974"/>
    </source>
</evidence>
<dbReference type="GO" id="GO:0009086">
    <property type="term" value="P:methionine biosynthetic process"/>
    <property type="evidence" value="ECO:0007669"/>
    <property type="project" value="UniProtKB-KW"/>
</dbReference>
<evidence type="ECO:0000256" key="2">
    <source>
        <dbReference type="ARBA" id="ARBA00004777"/>
    </source>
</evidence>
<dbReference type="Proteomes" id="UP000295621">
    <property type="component" value="Unassembled WGS sequence"/>
</dbReference>
<organism evidence="13 14">
    <name type="scientific">Jiangella ureilytica</name>
    <dbReference type="NCBI Taxonomy" id="2530374"/>
    <lineage>
        <taxon>Bacteria</taxon>
        <taxon>Bacillati</taxon>
        <taxon>Actinomycetota</taxon>
        <taxon>Actinomycetes</taxon>
        <taxon>Jiangellales</taxon>
        <taxon>Jiangellaceae</taxon>
        <taxon>Jiangella</taxon>
    </lineage>
</organism>
<evidence type="ECO:0000256" key="6">
    <source>
        <dbReference type="ARBA" id="ARBA00022827"/>
    </source>
</evidence>
<evidence type="ECO:0000256" key="3">
    <source>
        <dbReference type="ARBA" id="ARBA00006743"/>
    </source>
</evidence>
<dbReference type="InterPro" id="IPR004620">
    <property type="entry name" value="MTHF_reductase_bac"/>
</dbReference>
<dbReference type="AlphaFoldDB" id="A0A4R4RG83"/>
<dbReference type="PANTHER" id="PTHR45754:SF3">
    <property type="entry name" value="METHYLENETETRAHYDROFOLATE REDUCTASE (NADPH)"/>
    <property type="match status" value="1"/>
</dbReference>
<evidence type="ECO:0000256" key="4">
    <source>
        <dbReference type="ARBA" id="ARBA00022605"/>
    </source>
</evidence>
<comment type="caution">
    <text evidence="13">The sequence shown here is derived from an EMBL/GenBank/DDBJ whole genome shotgun (WGS) entry which is preliminary data.</text>
</comment>
<evidence type="ECO:0000256" key="8">
    <source>
        <dbReference type="ARBA" id="ARBA00023027"/>
    </source>
</evidence>
<dbReference type="GO" id="GO:0071949">
    <property type="term" value="F:FAD binding"/>
    <property type="evidence" value="ECO:0007669"/>
    <property type="project" value="TreeGrafter"/>
</dbReference>
<dbReference type="GO" id="GO:0005829">
    <property type="term" value="C:cytosol"/>
    <property type="evidence" value="ECO:0007669"/>
    <property type="project" value="InterPro"/>
</dbReference>
<keyword evidence="5 12" id="KW-0285">Flavoprotein</keyword>
<evidence type="ECO:0000256" key="7">
    <source>
        <dbReference type="ARBA" id="ARBA00023002"/>
    </source>
</evidence>
<evidence type="ECO:0000256" key="9">
    <source>
        <dbReference type="ARBA" id="ARBA00023167"/>
    </source>
</evidence>
<gene>
    <name evidence="13" type="primary">metF</name>
    <name evidence="13" type="ORF">E1212_23135</name>
</gene>
<proteinExistence type="inferred from homology"/>
<evidence type="ECO:0000313" key="13">
    <source>
        <dbReference type="EMBL" id="TDC47839.1"/>
    </source>
</evidence>
<protein>
    <recommendedName>
        <fullName evidence="12">Methylenetetrahydrofolate reductase</fullName>
        <ecNumber evidence="12">1.5.1.54</ecNumber>
    </recommendedName>
</protein>
<dbReference type="Pfam" id="PF02219">
    <property type="entry name" value="MTHFR"/>
    <property type="match status" value="1"/>
</dbReference>
<evidence type="ECO:0000313" key="14">
    <source>
        <dbReference type="Proteomes" id="UP000295621"/>
    </source>
</evidence>
<dbReference type="EMBL" id="SMKL01000067">
    <property type="protein sequence ID" value="TDC47839.1"/>
    <property type="molecule type" value="Genomic_DNA"/>
</dbReference>
<dbReference type="InterPro" id="IPR003171">
    <property type="entry name" value="Mehydrof_redctse-like"/>
</dbReference>
<dbReference type="NCBIfam" id="TIGR00676">
    <property type="entry name" value="fadh2"/>
    <property type="match status" value="1"/>
</dbReference>
<reference evidence="13 14" key="1">
    <citation type="submission" date="2019-02" db="EMBL/GenBank/DDBJ databases">
        <title>Draft genome sequences of novel Actinobacteria.</title>
        <authorList>
            <person name="Sahin N."/>
            <person name="Ay H."/>
            <person name="Saygin H."/>
        </authorList>
    </citation>
    <scope>NUCLEOTIDE SEQUENCE [LARGE SCALE GENOMIC DNA]</scope>
    <source>
        <strain evidence="13 14">KC603</strain>
    </source>
</reference>
<dbReference type="SUPFAM" id="SSF51730">
    <property type="entry name" value="FAD-linked oxidoreductase"/>
    <property type="match status" value="1"/>
</dbReference>
<evidence type="ECO:0000256" key="11">
    <source>
        <dbReference type="ARBA" id="ARBA00048628"/>
    </source>
</evidence>